<proteinExistence type="predicted"/>
<reference evidence="1 2" key="1">
    <citation type="journal article" date="2020" name="Genome Biol. Evol.">
        <title>Comparative genomics of Sclerotiniaceae.</title>
        <authorList>
            <person name="Valero Jimenez C.A."/>
            <person name="Steentjes M."/>
            <person name="Scholten O.E."/>
            <person name="Van Kan J.A.L."/>
        </authorList>
    </citation>
    <scope>NUCLEOTIDE SEQUENCE [LARGE SCALE GENOMIC DNA]</scope>
    <source>
        <strain evidence="1 2">MUCL 94</strain>
    </source>
</reference>
<dbReference type="RefSeq" id="XP_038727701.1">
    <property type="nucleotide sequence ID" value="XM_038881542.1"/>
</dbReference>
<organism evidence="1 2">
    <name type="scientific">Botrytis byssoidea</name>
    <dbReference type="NCBI Taxonomy" id="139641"/>
    <lineage>
        <taxon>Eukaryota</taxon>
        <taxon>Fungi</taxon>
        <taxon>Dikarya</taxon>
        <taxon>Ascomycota</taxon>
        <taxon>Pezizomycotina</taxon>
        <taxon>Leotiomycetes</taxon>
        <taxon>Helotiales</taxon>
        <taxon>Sclerotiniaceae</taxon>
        <taxon>Botrytis</taxon>
    </lineage>
</organism>
<dbReference type="GeneID" id="62154615"/>
<accession>A0A9P5I259</accession>
<comment type="caution">
    <text evidence="1">The sequence shown here is derived from an EMBL/GenBank/DDBJ whole genome shotgun (WGS) entry which is preliminary data.</text>
</comment>
<keyword evidence="2" id="KW-1185">Reference proteome</keyword>
<name>A0A9P5I259_9HELO</name>
<dbReference type="AlphaFoldDB" id="A0A9P5I259"/>
<dbReference type="EMBL" id="RCSW01000032">
    <property type="protein sequence ID" value="KAF7922863.1"/>
    <property type="molecule type" value="Genomic_DNA"/>
</dbReference>
<dbReference type="Proteomes" id="UP000710849">
    <property type="component" value="Unassembled WGS sequence"/>
</dbReference>
<gene>
    <name evidence="1" type="ORF">EAE97_011027</name>
</gene>
<evidence type="ECO:0000313" key="1">
    <source>
        <dbReference type="EMBL" id="KAF7922863.1"/>
    </source>
</evidence>
<evidence type="ECO:0000313" key="2">
    <source>
        <dbReference type="Proteomes" id="UP000710849"/>
    </source>
</evidence>
<protein>
    <submittedName>
        <fullName evidence="1">Uncharacterized protein</fullName>
    </submittedName>
</protein>
<sequence length="60" mass="7172">MDARNKRHLLLVYGLDDEESRGKLRIFSEAMDECIGNLERRMLQYHTKTTYTPAPQEDWE</sequence>